<feature type="domain" description="Myb-like" evidence="8">
    <location>
        <begin position="88"/>
        <end position="147"/>
    </location>
</feature>
<organism evidence="9 10">
    <name type="scientific">Sesamum indicum</name>
    <name type="common">Oriental sesame</name>
    <name type="synonym">Sesamum orientale</name>
    <dbReference type="NCBI Taxonomy" id="4182"/>
    <lineage>
        <taxon>Eukaryota</taxon>
        <taxon>Viridiplantae</taxon>
        <taxon>Streptophyta</taxon>
        <taxon>Embryophyta</taxon>
        <taxon>Tracheophyta</taxon>
        <taxon>Spermatophyta</taxon>
        <taxon>Magnoliopsida</taxon>
        <taxon>eudicotyledons</taxon>
        <taxon>Gunneridae</taxon>
        <taxon>Pentapetalae</taxon>
        <taxon>asterids</taxon>
        <taxon>lamiids</taxon>
        <taxon>Lamiales</taxon>
        <taxon>Pedaliaceae</taxon>
        <taxon>Sesamum</taxon>
    </lineage>
</organism>
<dbReference type="RefSeq" id="XP_011078730.1">
    <property type="nucleotide sequence ID" value="XM_011080428.2"/>
</dbReference>
<protein>
    <submittedName>
        <fullName evidence="10">Trihelix transcription factor GTL2</fullName>
    </submittedName>
</protein>
<dbReference type="FunCoup" id="A0A6I9T4G5">
    <property type="interactions" value="50"/>
</dbReference>
<keyword evidence="9" id="KW-1185">Reference proteome</keyword>
<dbReference type="Pfam" id="PF13837">
    <property type="entry name" value="Myb_DNA-bind_4"/>
    <property type="match status" value="2"/>
</dbReference>
<dbReference type="KEGG" id="sind:105162423"/>
<feature type="region of interest" description="Disordered" evidence="7">
    <location>
        <begin position="192"/>
        <end position="238"/>
    </location>
</feature>
<dbReference type="PANTHER" id="PTHR21654">
    <property type="entry name" value="FI21293P1"/>
    <property type="match status" value="1"/>
</dbReference>
<dbReference type="OrthoDB" id="691673at2759"/>
<dbReference type="CDD" id="cd12203">
    <property type="entry name" value="GT1"/>
    <property type="match status" value="1"/>
</dbReference>
<dbReference type="AlphaFoldDB" id="A0A6I9T4G5"/>
<dbReference type="PANTHER" id="PTHR21654:SF61">
    <property type="entry name" value="TRIHELIX TRANSCRIPTION FACTOR GTL2"/>
    <property type="match status" value="1"/>
</dbReference>
<evidence type="ECO:0000259" key="8">
    <source>
        <dbReference type="PROSITE" id="PS50090"/>
    </source>
</evidence>
<sequence>MFDGVPSDQFHQFLVSRTSSLPIPLSFAAAAYDPYASLHSPTLQQQHHQHHQESPHKKFIHDGKHVENPTAALMISTSLGLERERSRSMDPRPSSWSNDEVLALLRLRSSMEMWFPDFTWEHVSRKLVELGFRRSAEQCKEKFDEESRNLNNVSYNKNYRIFSELDELYPADDQQTARVSAERISQNMEINPEKEDQEKAINKSAEANSENVGEAAAAADPCEEAMRKPEKSSKKRKRRDKFEMFKGFCESVVSKMMARQEELHNKLIEDIVKRDEEKISREEAWKNQEMDRFKMEIEMRAKEQASSGERQARIIEFLKKFTSDEDQHLANKIEELIKVNYNMPSNSSTSLGKILETHHFQTSQSKAEPSISSSTKIQAHQNPSSFPSQDYPITATYKTKTPSPNSSPTSTPATKDSKSRTSTSAVTTEITSLAANYDTGKRWPREEIQALINLRCKLSSNSSTDHDDSSSSSKEGAIAKAAPLWERISQGMLELGYKRSAKRCKEKWENINKYFRKTKDSNKKRSIDSRTCPYFHQLSCLYSEGTLVAPTSTTLPDHYSPEKHSHHTSP</sequence>
<dbReference type="Gene3D" id="1.10.10.60">
    <property type="entry name" value="Homeodomain-like"/>
    <property type="match status" value="2"/>
</dbReference>
<evidence type="ECO:0000256" key="6">
    <source>
        <dbReference type="ARBA" id="ARBA00023242"/>
    </source>
</evidence>
<feature type="domain" description="Myb-like" evidence="8">
    <location>
        <begin position="442"/>
        <end position="512"/>
    </location>
</feature>
<proteinExistence type="predicted"/>
<keyword evidence="2" id="KW-0677">Repeat</keyword>
<evidence type="ECO:0000256" key="4">
    <source>
        <dbReference type="ARBA" id="ARBA00023125"/>
    </source>
</evidence>
<evidence type="ECO:0000313" key="10">
    <source>
        <dbReference type="RefSeq" id="XP_011078730.1"/>
    </source>
</evidence>
<evidence type="ECO:0000256" key="7">
    <source>
        <dbReference type="SAM" id="MobiDB-lite"/>
    </source>
</evidence>
<dbReference type="InterPro" id="IPR044822">
    <property type="entry name" value="Myb_DNA-bind_4"/>
</dbReference>
<dbReference type="Proteomes" id="UP000504604">
    <property type="component" value="Linkage group LG5"/>
</dbReference>
<evidence type="ECO:0000256" key="1">
    <source>
        <dbReference type="ARBA" id="ARBA00004123"/>
    </source>
</evidence>
<keyword evidence="4" id="KW-0238">DNA-binding</keyword>
<dbReference type="InParanoid" id="A0A6I9T4G5"/>
<keyword evidence="5" id="KW-0804">Transcription</keyword>
<dbReference type="FunFam" id="1.10.10.60:FF:000061">
    <property type="entry name" value="Trihelix transcription factor GT-2"/>
    <property type="match status" value="1"/>
</dbReference>
<comment type="subcellular location">
    <subcellularLocation>
        <location evidence="1">Nucleus</location>
    </subcellularLocation>
</comment>
<evidence type="ECO:0000256" key="3">
    <source>
        <dbReference type="ARBA" id="ARBA00023015"/>
    </source>
</evidence>
<feature type="compositionally biased region" description="Basic and acidic residues" evidence="7">
    <location>
        <begin position="192"/>
        <end position="201"/>
    </location>
</feature>
<keyword evidence="3" id="KW-0805">Transcription regulation</keyword>
<dbReference type="GO" id="GO:0006355">
    <property type="term" value="P:regulation of DNA-templated transcription"/>
    <property type="evidence" value="ECO:0007669"/>
    <property type="project" value="UniProtKB-ARBA"/>
</dbReference>
<name>A0A6I9T4G5_SESIN</name>
<gene>
    <name evidence="10" type="primary">LOC105162423</name>
</gene>
<dbReference type="SMART" id="SM00717">
    <property type="entry name" value="SANT"/>
    <property type="match status" value="2"/>
</dbReference>
<dbReference type="GO" id="GO:0005634">
    <property type="term" value="C:nucleus"/>
    <property type="evidence" value="ECO:0007669"/>
    <property type="project" value="UniProtKB-SubCell"/>
</dbReference>
<feature type="compositionally biased region" description="Low complexity" evidence="7">
    <location>
        <begin position="396"/>
        <end position="414"/>
    </location>
</feature>
<feature type="region of interest" description="Disordered" evidence="7">
    <location>
        <begin position="359"/>
        <end position="426"/>
    </location>
</feature>
<reference evidence="10" key="1">
    <citation type="submission" date="2025-08" db="UniProtKB">
        <authorList>
            <consortium name="RefSeq"/>
        </authorList>
    </citation>
    <scope>IDENTIFICATION</scope>
</reference>
<evidence type="ECO:0000256" key="2">
    <source>
        <dbReference type="ARBA" id="ARBA00022737"/>
    </source>
</evidence>
<evidence type="ECO:0000256" key="5">
    <source>
        <dbReference type="ARBA" id="ARBA00023163"/>
    </source>
</evidence>
<dbReference type="GeneID" id="105162423"/>
<dbReference type="GO" id="GO:0003677">
    <property type="term" value="F:DNA binding"/>
    <property type="evidence" value="ECO:0007669"/>
    <property type="project" value="UniProtKB-KW"/>
</dbReference>
<dbReference type="InterPro" id="IPR001005">
    <property type="entry name" value="SANT/Myb"/>
</dbReference>
<dbReference type="PROSITE" id="PS50090">
    <property type="entry name" value="MYB_LIKE"/>
    <property type="match status" value="2"/>
</dbReference>
<evidence type="ECO:0000313" key="9">
    <source>
        <dbReference type="Proteomes" id="UP000504604"/>
    </source>
</evidence>
<feature type="compositionally biased region" description="Polar residues" evidence="7">
    <location>
        <begin position="360"/>
        <end position="388"/>
    </location>
</feature>
<accession>A0A6I9T4G5</accession>
<keyword evidence="6" id="KW-0539">Nucleus</keyword>